<evidence type="ECO:0000256" key="5">
    <source>
        <dbReference type="ARBA" id="ARBA00022840"/>
    </source>
</evidence>
<dbReference type="CDD" id="cd01167">
    <property type="entry name" value="bac_FRK"/>
    <property type="match status" value="1"/>
</dbReference>
<evidence type="ECO:0000256" key="2">
    <source>
        <dbReference type="ARBA" id="ARBA00022679"/>
    </source>
</evidence>
<accession>A0A6J4LNF2</accession>
<dbReference type="PROSITE" id="PS00584">
    <property type="entry name" value="PFKB_KINASES_2"/>
    <property type="match status" value="1"/>
</dbReference>
<feature type="region of interest" description="Disordered" evidence="6">
    <location>
        <begin position="291"/>
        <end position="315"/>
    </location>
</feature>
<dbReference type="AlphaFoldDB" id="A0A6J4LNF2"/>
<reference evidence="8" key="1">
    <citation type="submission" date="2020-02" db="EMBL/GenBank/DDBJ databases">
        <authorList>
            <person name="Meier V. D."/>
        </authorList>
    </citation>
    <scope>NUCLEOTIDE SEQUENCE</scope>
    <source>
        <strain evidence="8">AVDCRST_MAG24</strain>
    </source>
</reference>
<dbReference type="PROSITE" id="PS00583">
    <property type="entry name" value="PFKB_KINASES_1"/>
    <property type="match status" value="1"/>
</dbReference>
<dbReference type="InterPro" id="IPR011611">
    <property type="entry name" value="PfkB_dom"/>
</dbReference>
<evidence type="ECO:0000256" key="6">
    <source>
        <dbReference type="SAM" id="MobiDB-lite"/>
    </source>
</evidence>
<dbReference type="InterPro" id="IPR002173">
    <property type="entry name" value="Carboh/pur_kinase_PfkB_CS"/>
</dbReference>
<evidence type="ECO:0000256" key="3">
    <source>
        <dbReference type="ARBA" id="ARBA00022741"/>
    </source>
</evidence>
<gene>
    <name evidence="8" type="ORF">AVDCRST_MAG24-1086</name>
</gene>
<keyword evidence="2 8" id="KW-0808">Transferase</keyword>
<dbReference type="PANTHER" id="PTHR43085">
    <property type="entry name" value="HEXOKINASE FAMILY MEMBER"/>
    <property type="match status" value="1"/>
</dbReference>
<evidence type="ECO:0000256" key="1">
    <source>
        <dbReference type="ARBA" id="ARBA00010688"/>
    </source>
</evidence>
<sequence length="315" mass="32672">MSTSSTESARPHAVVAGEALVDIVVPTSGSQERAPGGSPLNVAVGLSRLGIDTVLVTELGDDENGRLVEAHVRDSGVRLSPGAVAADRPTSTATARLDTTGAATYDFDLHWGLAPVVLPEGTDALHVGSLGALLRPGRDAVLDLVEQAARRESLVSYDPNARPGLTPDAARAWFDVKEVAASADLVKMSDEDLEFLAPDHSPAEVAKLVLAQRTRLFVMTRGGGGAVAFTEHASVEAASGRVHVVDTVGAGDSFMAALVAIALEHGLDDLDEPRLTAYLAAAHEVGAVTVSRRGADPPRRDELAAGWPDVPRPGA</sequence>
<dbReference type="SUPFAM" id="SSF53613">
    <property type="entry name" value="Ribokinase-like"/>
    <property type="match status" value="1"/>
</dbReference>
<feature type="compositionally biased region" description="Basic and acidic residues" evidence="6">
    <location>
        <begin position="293"/>
        <end position="303"/>
    </location>
</feature>
<keyword evidence="3" id="KW-0547">Nucleotide-binding</keyword>
<proteinExistence type="inferred from homology"/>
<dbReference type="InterPro" id="IPR029056">
    <property type="entry name" value="Ribokinase-like"/>
</dbReference>
<evidence type="ECO:0000313" key="8">
    <source>
        <dbReference type="EMBL" id="CAA9337068.1"/>
    </source>
</evidence>
<organism evidence="8">
    <name type="scientific">uncultured Nocardioidaceae bacterium</name>
    <dbReference type="NCBI Taxonomy" id="253824"/>
    <lineage>
        <taxon>Bacteria</taxon>
        <taxon>Bacillati</taxon>
        <taxon>Actinomycetota</taxon>
        <taxon>Actinomycetes</taxon>
        <taxon>Propionibacteriales</taxon>
        <taxon>Nocardioidaceae</taxon>
        <taxon>environmental samples</taxon>
    </lineage>
</organism>
<dbReference type="GO" id="GO:0005524">
    <property type="term" value="F:ATP binding"/>
    <property type="evidence" value="ECO:0007669"/>
    <property type="project" value="UniProtKB-KW"/>
</dbReference>
<evidence type="ECO:0000256" key="4">
    <source>
        <dbReference type="ARBA" id="ARBA00022777"/>
    </source>
</evidence>
<dbReference type="EMBL" id="CADCUF010000167">
    <property type="protein sequence ID" value="CAA9337068.1"/>
    <property type="molecule type" value="Genomic_DNA"/>
</dbReference>
<protein>
    <submittedName>
        <fullName evidence="8">Fructokinase</fullName>
        <ecNumber evidence="8">2.7.1.4</ecNumber>
    </submittedName>
</protein>
<dbReference type="Gene3D" id="3.40.1190.20">
    <property type="match status" value="1"/>
</dbReference>
<name>A0A6J4LNF2_9ACTN</name>
<dbReference type="Pfam" id="PF00294">
    <property type="entry name" value="PfkB"/>
    <property type="match status" value="1"/>
</dbReference>
<keyword evidence="4 8" id="KW-0418">Kinase</keyword>
<dbReference type="EC" id="2.7.1.4" evidence="8"/>
<dbReference type="GO" id="GO:0008865">
    <property type="term" value="F:fructokinase activity"/>
    <property type="evidence" value="ECO:0007669"/>
    <property type="project" value="UniProtKB-EC"/>
</dbReference>
<dbReference type="InterPro" id="IPR050306">
    <property type="entry name" value="PfkB_Carbo_kinase"/>
</dbReference>
<evidence type="ECO:0000259" key="7">
    <source>
        <dbReference type="Pfam" id="PF00294"/>
    </source>
</evidence>
<keyword evidence="5" id="KW-0067">ATP-binding</keyword>
<comment type="similarity">
    <text evidence="1">Belongs to the carbohydrate kinase PfkB family.</text>
</comment>
<dbReference type="PANTHER" id="PTHR43085:SF1">
    <property type="entry name" value="PSEUDOURIDINE KINASE-RELATED"/>
    <property type="match status" value="1"/>
</dbReference>
<feature type="domain" description="Carbohydrate kinase PfkB" evidence="7">
    <location>
        <begin position="15"/>
        <end position="298"/>
    </location>
</feature>